<dbReference type="EMBL" id="JAJGCB010000001">
    <property type="protein sequence ID" value="KAJ8995593.1"/>
    <property type="molecule type" value="Genomic_DNA"/>
</dbReference>
<dbReference type="InterPro" id="IPR027640">
    <property type="entry name" value="Kinesin-like_fam"/>
</dbReference>
<dbReference type="GO" id="GO:0005524">
    <property type="term" value="F:ATP binding"/>
    <property type="evidence" value="ECO:0007669"/>
    <property type="project" value="UniProtKB-UniRule"/>
</dbReference>
<feature type="region of interest" description="Disordered" evidence="2">
    <location>
        <begin position="276"/>
        <end position="329"/>
    </location>
</feature>
<dbReference type="Gene3D" id="3.40.850.10">
    <property type="entry name" value="Kinesin motor domain"/>
    <property type="match status" value="1"/>
</dbReference>
<keyword evidence="3" id="KW-0812">Transmembrane</keyword>
<gene>
    <name evidence="5" type="ORF">HRR80_000358</name>
</gene>
<evidence type="ECO:0000256" key="2">
    <source>
        <dbReference type="SAM" id="MobiDB-lite"/>
    </source>
</evidence>
<feature type="domain" description="Kinesin motor" evidence="4">
    <location>
        <begin position="447"/>
        <end position="554"/>
    </location>
</feature>
<organism evidence="5 6">
    <name type="scientific">Exophiala dermatitidis</name>
    <name type="common">Black yeast-like fungus</name>
    <name type="synonym">Wangiella dermatitidis</name>
    <dbReference type="NCBI Taxonomy" id="5970"/>
    <lineage>
        <taxon>Eukaryota</taxon>
        <taxon>Fungi</taxon>
        <taxon>Dikarya</taxon>
        <taxon>Ascomycota</taxon>
        <taxon>Pezizomycotina</taxon>
        <taxon>Eurotiomycetes</taxon>
        <taxon>Chaetothyriomycetidae</taxon>
        <taxon>Chaetothyriales</taxon>
        <taxon>Herpotrichiellaceae</taxon>
        <taxon>Exophiala</taxon>
    </lineage>
</organism>
<dbReference type="GO" id="GO:0005871">
    <property type="term" value="C:kinesin complex"/>
    <property type="evidence" value="ECO:0007669"/>
    <property type="project" value="TreeGrafter"/>
</dbReference>
<feature type="region of interest" description="Disordered" evidence="2">
    <location>
        <begin position="378"/>
        <end position="406"/>
    </location>
</feature>
<protein>
    <recommendedName>
        <fullName evidence="4">Kinesin motor domain-containing protein</fullName>
    </recommendedName>
</protein>
<keyword evidence="1" id="KW-0505">Motor protein</keyword>
<dbReference type="PANTHER" id="PTHR24115:SF929">
    <property type="entry name" value="KINESIN-LIKE PROTEIN AT 31E, ISOFORM A"/>
    <property type="match status" value="1"/>
</dbReference>
<dbReference type="PRINTS" id="PR00380">
    <property type="entry name" value="KINESINHEAVY"/>
</dbReference>
<dbReference type="GO" id="GO:0003777">
    <property type="term" value="F:microtubule motor activity"/>
    <property type="evidence" value="ECO:0007669"/>
    <property type="project" value="InterPro"/>
</dbReference>
<dbReference type="GO" id="GO:0007018">
    <property type="term" value="P:microtubule-based movement"/>
    <property type="evidence" value="ECO:0007669"/>
    <property type="project" value="InterPro"/>
</dbReference>
<feature type="transmembrane region" description="Helical" evidence="3">
    <location>
        <begin position="46"/>
        <end position="66"/>
    </location>
</feature>
<feature type="binding site" evidence="1">
    <location>
        <begin position="526"/>
        <end position="533"/>
    </location>
    <ligand>
        <name>ATP</name>
        <dbReference type="ChEBI" id="CHEBI:30616"/>
    </ligand>
</feature>
<evidence type="ECO:0000256" key="3">
    <source>
        <dbReference type="SAM" id="Phobius"/>
    </source>
</evidence>
<sequence>MMDFYDLLACLLVFGSTVFLLSWCLHQVAAICLELRWITYGQVAPIHAWTLPLCIFLLLLLLVLKVTIWPNPHSRQCEGYGKVSLKKTSLIASYFAIPDHLRYVVIGSRWLARTRPPCPTGAHSQQQRDQGWWDCASGDDVLMARRTLTKQELALTMRSSMVGGFTPGVCYHLQDASSAGCRLPNSMLFRSMSSDSIRLSGSSLVICRPEPKYSPPVDDGGWVSDGNQMGSPEDVDDLVIPEQWGKVLGQYTGEITPGVPVDPAEDDLETEDMLEATTGSDRGSPSYTPDQQPPLSSVLHSGTEGREGQTDVVGSLPHDLDTGISGRTAGPVELGKALGYWKSFGSRPAHLEEESCHAMPCLSSASTVVVEDVSATEEIRASNPDDHTGSQQQSNHDDGDEHGNEFRSGRIGRLASIYEPKRPVFQDQTPRLRSRRPQARPVRTTDGVIVAVRVRPPLLDREELGLCILKVWNPRQLDLSLFGIRLDVKFHAVHGPEADNREVYSSVAPYVECALTGQNVCVLADGQSGCGKSYTLFESGDCLAVQAARQLFQLRHRMAAEAVQVVIKCTLVESFVLDGKPRLRDLRVGLYYNDMGLRRGFDGEWTPFRFLDEPIESADEFERLIDQACGRTYRRTRPDDPNPRASDGHLLCLFTISTLSPGPDTRWRVSHLSFVDLAGHEREKPVKADQLGQSMSWWSARHMLADRTLPILDMDDYTQTPTFLSYCLRRSTKIYYILHTSPFWTDAHESEENIRFALDIQGSPSDSLVRRLDDILLTAGPATA</sequence>
<dbReference type="InterPro" id="IPR001752">
    <property type="entry name" value="Kinesin_motor_dom"/>
</dbReference>
<feature type="compositionally biased region" description="Polar residues" evidence="2">
    <location>
        <begin position="277"/>
        <end position="300"/>
    </location>
</feature>
<evidence type="ECO:0000256" key="1">
    <source>
        <dbReference type="PROSITE-ProRule" id="PRU00283"/>
    </source>
</evidence>
<dbReference type="InterPro" id="IPR036961">
    <property type="entry name" value="Kinesin_motor_dom_sf"/>
</dbReference>
<name>A0AAN6IZB2_EXODE</name>
<keyword evidence="3" id="KW-1133">Transmembrane helix</keyword>
<evidence type="ECO:0000259" key="4">
    <source>
        <dbReference type="PROSITE" id="PS50067"/>
    </source>
</evidence>
<comment type="similarity">
    <text evidence="1">Belongs to the TRAFAC class myosin-kinesin ATPase superfamily. Kinesin family.</text>
</comment>
<dbReference type="GO" id="GO:0016887">
    <property type="term" value="F:ATP hydrolysis activity"/>
    <property type="evidence" value="ECO:0007669"/>
    <property type="project" value="TreeGrafter"/>
</dbReference>
<keyword evidence="3" id="KW-0472">Membrane</keyword>
<dbReference type="SUPFAM" id="SSF52540">
    <property type="entry name" value="P-loop containing nucleoside triphosphate hydrolases"/>
    <property type="match status" value="1"/>
</dbReference>
<evidence type="ECO:0000313" key="5">
    <source>
        <dbReference type="EMBL" id="KAJ8995593.1"/>
    </source>
</evidence>
<keyword evidence="1" id="KW-0067">ATP-binding</keyword>
<feature type="compositionally biased region" description="Basic and acidic residues" evidence="2">
    <location>
        <begin position="378"/>
        <end position="388"/>
    </location>
</feature>
<reference evidence="5" key="1">
    <citation type="submission" date="2023-01" db="EMBL/GenBank/DDBJ databases">
        <title>Exophiala dermititidis isolated from Cystic Fibrosis Patient.</title>
        <authorList>
            <person name="Kurbessoian T."/>
            <person name="Crocker A."/>
            <person name="Murante D."/>
            <person name="Hogan D.A."/>
            <person name="Stajich J.E."/>
        </authorList>
    </citation>
    <scope>NUCLEOTIDE SEQUENCE</scope>
    <source>
        <strain evidence="5">Ex8</strain>
    </source>
</reference>
<feature type="compositionally biased region" description="Basic and acidic residues" evidence="2">
    <location>
        <begin position="395"/>
        <end position="406"/>
    </location>
</feature>
<dbReference type="GO" id="GO:0008017">
    <property type="term" value="F:microtubule binding"/>
    <property type="evidence" value="ECO:0007669"/>
    <property type="project" value="InterPro"/>
</dbReference>
<proteinExistence type="inferred from homology"/>
<dbReference type="PROSITE" id="PS50067">
    <property type="entry name" value="KINESIN_MOTOR_2"/>
    <property type="match status" value="1"/>
</dbReference>
<dbReference type="GO" id="GO:0005874">
    <property type="term" value="C:microtubule"/>
    <property type="evidence" value="ECO:0007669"/>
    <property type="project" value="TreeGrafter"/>
</dbReference>
<dbReference type="Proteomes" id="UP001161757">
    <property type="component" value="Unassembled WGS sequence"/>
</dbReference>
<dbReference type="InterPro" id="IPR027417">
    <property type="entry name" value="P-loop_NTPase"/>
</dbReference>
<dbReference type="Pfam" id="PF00225">
    <property type="entry name" value="Kinesin"/>
    <property type="match status" value="1"/>
</dbReference>
<dbReference type="SMART" id="SM00129">
    <property type="entry name" value="KISc"/>
    <property type="match status" value="1"/>
</dbReference>
<comment type="caution">
    <text evidence="5">The sequence shown here is derived from an EMBL/GenBank/DDBJ whole genome shotgun (WGS) entry which is preliminary data.</text>
</comment>
<keyword evidence="1" id="KW-0547">Nucleotide-binding</keyword>
<dbReference type="AlphaFoldDB" id="A0AAN6IZB2"/>
<dbReference type="PANTHER" id="PTHR24115">
    <property type="entry name" value="KINESIN-RELATED"/>
    <property type="match status" value="1"/>
</dbReference>
<accession>A0AAN6IZB2</accession>
<evidence type="ECO:0000313" key="6">
    <source>
        <dbReference type="Proteomes" id="UP001161757"/>
    </source>
</evidence>